<protein>
    <submittedName>
        <fullName evidence="1">Uncharacterized protein</fullName>
    </submittedName>
</protein>
<name>A0ABN4PXA5_YERET</name>
<organism evidence="1 2">
    <name type="scientific">Yersinia entomophaga</name>
    <dbReference type="NCBI Taxonomy" id="935293"/>
    <lineage>
        <taxon>Bacteria</taxon>
        <taxon>Pseudomonadati</taxon>
        <taxon>Pseudomonadota</taxon>
        <taxon>Gammaproteobacteria</taxon>
        <taxon>Enterobacterales</taxon>
        <taxon>Yersiniaceae</taxon>
        <taxon>Yersinia</taxon>
    </lineage>
</organism>
<reference evidence="2" key="1">
    <citation type="journal article" date="2016" name="Toxins">
        <title>The Draft Genome Sequence of the Yersinia entomophaga Entomopathogenic Type Strain MH96T.</title>
        <authorList>
            <person name="Hurst M.R."/>
            <person name="Beattie A."/>
            <person name="Altermann E."/>
            <person name="Moraga R.M."/>
            <person name="Harper L.A."/>
            <person name="Calder J."/>
            <person name="Laugraud A."/>
        </authorList>
    </citation>
    <scope>NUCLEOTIDE SEQUENCE [LARGE SCALE GENOMIC DNA]</scope>
    <source>
        <strain evidence="2">MH96</strain>
    </source>
</reference>
<evidence type="ECO:0000313" key="2">
    <source>
        <dbReference type="Proteomes" id="UP000266744"/>
    </source>
</evidence>
<evidence type="ECO:0000313" key="1">
    <source>
        <dbReference type="EMBL" id="ANI30134.1"/>
    </source>
</evidence>
<keyword evidence="2" id="KW-1185">Reference proteome</keyword>
<accession>A0ABN4PXA5</accession>
<dbReference type="EMBL" id="CP010029">
    <property type="protein sequence ID" value="ANI30134.1"/>
    <property type="molecule type" value="Genomic_DNA"/>
</dbReference>
<proteinExistence type="predicted"/>
<gene>
    <name evidence="1" type="ORF">PL78_09905</name>
</gene>
<sequence>MVKNLIKLWITRIRAVLRSVRQIYGKNNASGQYARQIPLLSPIRTITVGPGITPDLLTSTLNEINHSM</sequence>
<dbReference type="Proteomes" id="UP000266744">
    <property type="component" value="Chromosome"/>
</dbReference>